<evidence type="ECO:0008006" key="4">
    <source>
        <dbReference type="Google" id="ProtNLM"/>
    </source>
</evidence>
<feature type="transmembrane region" description="Helical" evidence="1">
    <location>
        <begin position="244"/>
        <end position="265"/>
    </location>
</feature>
<evidence type="ECO:0000256" key="1">
    <source>
        <dbReference type="SAM" id="Phobius"/>
    </source>
</evidence>
<feature type="transmembrane region" description="Helical" evidence="1">
    <location>
        <begin position="285"/>
        <end position="303"/>
    </location>
</feature>
<protein>
    <recommendedName>
        <fullName evidence="4">Quinol:cytochrome C oxidoreductase</fullName>
    </recommendedName>
</protein>
<reference evidence="2" key="1">
    <citation type="journal article" date="2018" name="Int. J. Syst. Evol. Microbiol.">
        <title>Carboxylicivirga sediminis sp. nov., isolated from coastal sediment.</title>
        <authorList>
            <person name="Wang F.Q."/>
            <person name="Ren L.H."/>
            <person name="Zou R.J."/>
            <person name="Sun Y.Z."/>
            <person name="Liu X.J."/>
            <person name="Jiang F."/>
            <person name="Liu L.J."/>
        </authorList>
    </citation>
    <scope>NUCLEOTIDE SEQUENCE</scope>
    <source>
        <strain evidence="2">JR1</strain>
    </source>
</reference>
<keyword evidence="1" id="KW-0472">Membrane</keyword>
<sequence>MYKSFEFTKKIKSFLIAMLVIGAVLAAAGIAMNLDHTHRIWANVLLNGFFFTAIAMSAAFFVIVHVLGESGWHTAVQRIPEAMSLYVPVGGVFMLLVLVGMHDIYHWSHTEHLDEVLQGKAPYLNPLFFSIRTVAYIVIWSLLVLWFRKTSLKTDSTDDIKLFNKQRTIAGIFIVIFAVTSSTSAWDWIMSIDAHWFSTLFGWYMFVSTFVAAVAVIIVLLFILRRMGYMEHVNDEHLHDLGKYLFGFSIFWAYLWVSQYLLIWYSNIPEETVYYVKRIQDFETVFYANVIINFLAPFLILMARGTKRKLNWLIAAAVIVFIGHWIDMYLAIMPGATGHAEFGILEIGMTVFVLAVFLFVFFSRFAKAPVVPENHPYFKESFDYDNIR</sequence>
<dbReference type="PANTHER" id="PTHR43044">
    <property type="match status" value="1"/>
</dbReference>
<feature type="transmembrane region" description="Helical" evidence="1">
    <location>
        <begin position="168"/>
        <end position="189"/>
    </location>
</feature>
<dbReference type="EMBL" id="JAGTAR010000004">
    <property type="protein sequence ID" value="MBR8534718.1"/>
    <property type="molecule type" value="Genomic_DNA"/>
</dbReference>
<evidence type="ECO:0000313" key="2">
    <source>
        <dbReference type="EMBL" id="MBR8534718.1"/>
    </source>
</evidence>
<keyword evidence="3" id="KW-1185">Reference proteome</keyword>
<feature type="transmembrane region" description="Helical" evidence="1">
    <location>
        <begin position="201"/>
        <end position="224"/>
    </location>
</feature>
<feature type="transmembrane region" description="Helical" evidence="1">
    <location>
        <begin position="85"/>
        <end position="107"/>
    </location>
</feature>
<evidence type="ECO:0000313" key="3">
    <source>
        <dbReference type="Proteomes" id="UP000679220"/>
    </source>
</evidence>
<keyword evidence="1" id="KW-1133">Transmembrane helix</keyword>
<dbReference type="RefSeq" id="WP_212188624.1">
    <property type="nucleotide sequence ID" value="NZ_JAGTAR010000004.1"/>
</dbReference>
<dbReference type="PANTHER" id="PTHR43044:SF1">
    <property type="entry name" value="QUINOL:CYTOCHROME C OXIDOREDUCTASE QUINONE-BINDING SUBUNIT 2"/>
    <property type="match status" value="1"/>
</dbReference>
<organism evidence="2 3">
    <name type="scientific">Carboxylicivirga sediminis</name>
    <dbReference type="NCBI Taxonomy" id="2006564"/>
    <lineage>
        <taxon>Bacteria</taxon>
        <taxon>Pseudomonadati</taxon>
        <taxon>Bacteroidota</taxon>
        <taxon>Bacteroidia</taxon>
        <taxon>Marinilabiliales</taxon>
        <taxon>Marinilabiliaceae</taxon>
        <taxon>Carboxylicivirga</taxon>
    </lineage>
</organism>
<feature type="transmembrane region" description="Helical" evidence="1">
    <location>
        <begin position="40"/>
        <end position="64"/>
    </location>
</feature>
<feature type="transmembrane region" description="Helical" evidence="1">
    <location>
        <begin position="127"/>
        <end position="147"/>
    </location>
</feature>
<dbReference type="AlphaFoldDB" id="A0A941IWN0"/>
<dbReference type="Proteomes" id="UP000679220">
    <property type="component" value="Unassembled WGS sequence"/>
</dbReference>
<gene>
    <name evidence="2" type="ORF">KDU71_04040</name>
</gene>
<feature type="transmembrane region" description="Helical" evidence="1">
    <location>
        <begin position="344"/>
        <end position="362"/>
    </location>
</feature>
<keyword evidence="1" id="KW-0812">Transmembrane</keyword>
<feature type="transmembrane region" description="Helical" evidence="1">
    <location>
        <begin position="12"/>
        <end position="34"/>
    </location>
</feature>
<name>A0A941IWN0_9BACT</name>
<reference evidence="2" key="2">
    <citation type="submission" date="2021-04" db="EMBL/GenBank/DDBJ databases">
        <authorList>
            <person name="Zhang T."/>
            <person name="Zhang Y."/>
            <person name="Lu D."/>
            <person name="Zuo D."/>
            <person name="Du Z."/>
        </authorList>
    </citation>
    <scope>NUCLEOTIDE SEQUENCE</scope>
    <source>
        <strain evidence="2">JR1</strain>
    </source>
</reference>
<accession>A0A941IWN0</accession>
<comment type="caution">
    <text evidence="2">The sequence shown here is derived from an EMBL/GenBank/DDBJ whole genome shotgun (WGS) entry which is preliminary data.</text>
</comment>
<feature type="transmembrane region" description="Helical" evidence="1">
    <location>
        <begin position="310"/>
        <end position="332"/>
    </location>
</feature>
<proteinExistence type="predicted"/>